<evidence type="ECO:0000313" key="2">
    <source>
        <dbReference type="EMBL" id="TJZ76189.1"/>
    </source>
</evidence>
<dbReference type="SMART" id="SM01012">
    <property type="entry name" value="ANTAR"/>
    <property type="match status" value="1"/>
</dbReference>
<dbReference type="AlphaFoldDB" id="A0A4U0Q544"/>
<dbReference type="InterPro" id="IPR011006">
    <property type="entry name" value="CheY-like_superfamily"/>
</dbReference>
<reference evidence="2 3" key="1">
    <citation type="submission" date="2019-04" db="EMBL/GenBank/DDBJ databases">
        <title>Chitiniphilus eburnea sp. nov., a novel chitinolytic bacterium isolated from aquaculture sludge.</title>
        <authorList>
            <person name="Sheng M."/>
        </authorList>
    </citation>
    <scope>NUCLEOTIDE SEQUENCE [LARGE SCALE GENOMIC DNA]</scope>
    <source>
        <strain evidence="2 3">HX-2-15</strain>
    </source>
</reference>
<feature type="domain" description="ANTAR" evidence="1">
    <location>
        <begin position="129"/>
        <end position="190"/>
    </location>
</feature>
<dbReference type="SUPFAM" id="SSF52172">
    <property type="entry name" value="CheY-like"/>
    <property type="match status" value="1"/>
</dbReference>
<organism evidence="2 3">
    <name type="scientific">Chitiniphilus eburneus</name>
    <dbReference type="NCBI Taxonomy" id="2571148"/>
    <lineage>
        <taxon>Bacteria</taxon>
        <taxon>Pseudomonadati</taxon>
        <taxon>Pseudomonadota</taxon>
        <taxon>Betaproteobacteria</taxon>
        <taxon>Neisseriales</taxon>
        <taxon>Chitinibacteraceae</taxon>
        <taxon>Chitiniphilus</taxon>
    </lineage>
</organism>
<keyword evidence="3" id="KW-1185">Reference proteome</keyword>
<dbReference type="EMBL" id="SUMF01000003">
    <property type="protein sequence ID" value="TJZ76189.1"/>
    <property type="molecule type" value="Genomic_DNA"/>
</dbReference>
<dbReference type="Pfam" id="PF03861">
    <property type="entry name" value="ANTAR"/>
    <property type="match status" value="1"/>
</dbReference>
<dbReference type="PROSITE" id="PS50921">
    <property type="entry name" value="ANTAR"/>
    <property type="match status" value="1"/>
</dbReference>
<comment type="caution">
    <text evidence="2">The sequence shown here is derived from an EMBL/GenBank/DDBJ whole genome shotgun (WGS) entry which is preliminary data.</text>
</comment>
<accession>A0A4U0Q544</accession>
<proteinExistence type="predicted"/>
<dbReference type="InterPro" id="IPR005561">
    <property type="entry name" value="ANTAR"/>
</dbReference>
<dbReference type="GO" id="GO:0003723">
    <property type="term" value="F:RNA binding"/>
    <property type="evidence" value="ECO:0007669"/>
    <property type="project" value="InterPro"/>
</dbReference>
<dbReference type="InterPro" id="IPR036388">
    <property type="entry name" value="WH-like_DNA-bd_sf"/>
</dbReference>
<gene>
    <name evidence="2" type="ORF">FAZ21_05280</name>
</gene>
<dbReference type="Gene3D" id="1.10.10.10">
    <property type="entry name" value="Winged helix-like DNA-binding domain superfamily/Winged helix DNA-binding domain"/>
    <property type="match status" value="1"/>
</dbReference>
<dbReference type="OrthoDB" id="9782798at2"/>
<evidence type="ECO:0000259" key="1">
    <source>
        <dbReference type="PROSITE" id="PS50921"/>
    </source>
</evidence>
<protein>
    <submittedName>
        <fullName evidence="2">ANTAR domain-containing protein</fullName>
    </submittedName>
</protein>
<sequence length="197" mass="21165">MLHCGIKGYRFPRTGMADMTRILLITDTDMPVAALAPALQAAGMEVVGEANSTRFLVQRLASLGPDLVLIAVDSPLRDTLESFAITHPYGPRLAASALRVALATGVAVYAAQDVPESVSQHAFLVARAMLAAERPTRVSAGEPPDRGLIEHAKNVLMHEQGMPENEAVTALRRQARDQGVRLVDVARRVIAMSVPPR</sequence>
<dbReference type="Gene3D" id="3.40.50.2300">
    <property type="match status" value="1"/>
</dbReference>
<name>A0A4U0Q544_9NEIS</name>
<dbReference type="Proteomes" id="UP000310016">
    <property type="component" value="Unassembled WGS sequence"/>
</dbReference>
<evidence type="ECO:0000313" key="3">
    <source>
        <dbReference type="Proteomes" id="UP000310016"/>
    </source>
</evidence>